<dbReference type="AlphaFoldDB" id="A0A1R3GQ78"/>
<reference evidence="1 2" key="1">
    <citation type="submission" date="2013-09" db="EMBL/GenBank/DDBJ databases">
        <title>Corchorus capsularis genome sequencing.</title>
        <authorList>
            <person name="Alam M."/>
            <person name="Haque M.S."/>
            <person name="Islam M.S."/>
            <person name="Emdad E.M."/>
            <person name="Islam M.M."/>
            <person name="Ahmed B."/>
            <person name="Halim A."/>
            <person name="Hossen Q.M.M."/>
            <person name="Hossain M.Z."/>
            <person name="Ahmed R."/>
            <person name="Khan M.M."/>
            <person name="Islam R."/>
            <person name="Rashid M.M."/>
            <person name="Khan S.A."/>
            <person name="Rahman M.S."/>
            <person name="Alam M."/>
        </authorList>
    </citation>
    <scope>NUCLEOTIDE SEQUENCE [LARGE SCALE GENOMIC DNA]</scope>
    <source>
        <strain evidence="2">cv. CVL-1</strain>
        <tissue evidence="1">Whole seedling</tissue>
    </source>
</reference>
<keyword evidence="2" id="KW-1185">Reference proteome</keyword>
<dbReference type="EMBL" id="AWWV01013729">
    <property type="protein sequence ID" value="OMO60253.1"/>
    <property type="molecule type" value="Genomic_DNA"/>
</dbReference>
<accession>A0A1R3GQ78</accession>
<sequence>MSYASHKRHAKHPARISWGDTSYHEYQVYASTKEQMPYQSYHSSEYPNVEFISNKNYEDRLIDDAPRAEIVEFKYYPQIAKTTDKFQVNEDVDREAEDFIKFEHKKFARSNTWMSFKTD</sequence>
<name>A0A1R3GQ78_COCAP</name>
<gene>
    <name evidence="1" type="ORF">CCACVL1_24295</name>
</gene>
<organism evidence="1 2">
    <name type="scientific">Corchorus capsularis</name>
    <name type="common">Jute</name>
    <dbReference type="NCBI Taxonomy" id="210143"/>
    <lineage>
        <taxon>Eukaryota</taxon>
        <taxon>Viridiplantae</taxon>
        <taxon>Streptophyta</taxon>
        <taxon>Embryophyta</taxon>
        <taxon>Tracheophyta</taxon>
        <taxon>Spermatophyta</taxon>
        <taxon>Magnoliopsida</taxon>
        <taxon>eudicotyledons</taxon>
        <taxon>Gunneridae</taxon>
        <taxon>Pentapetalae</taxon>
        <taxon>rosids</taxon>
        <taxon>malvids</taxon>
        <taxon>Malvales</taxon>
        <taxon>Malvaceae</taxon>
        <taxon>Grewioideae</taxon>
        <taxon>Apeibeae</taxon>
        <taxon>Corchorus</taxon>
    </lineage>
</organism>
<dbReference type="Proteomes" id="UP000188268">
    <property type="component" value="Unassembled WGS sequence"/>
</dbReference>
<dbReference type="OMA" id="KHPARIS"/>
<dbReference type="OrthoDB" id="851664at2759"/>
<dbReference type="Gramene" id="OMO60253">
    <property type="protein sequence ID" value="OMO60253"/>
    <property type="gene ID" value="CCACVL1_24295"/>
</dbReference>
<comment type="caution">
    <text evidence="1">The sequence shown here is derived from an EMBL/GenBank/DDBJ whole genome shotgun (WGS) entry which is preliminary data.</text>
</comment>
<protein>
    <submittedName>
        <fullName evidence="1">Uncharacterized protein</fullName>
    </submittedName>
</protein>
<proteinExistence type="predicted"/>
<evidence type="ECO:0000313" key="1">
    <source>
        <dbReference type="EMBL" id="OMO60253.1"/>
    </source>
</evidence>
<evidence type="ECO:0000313" key="2">
    <source>
        <dbReference type="Proteomes" id="UP000188268"/>
    </source>
</evidence>